<reference evidence="3 4" key="1">
    <citation type="journal article" date="2014" name="Int. J. Syst. Evol. Microbiol.">
        <title>Carboxylicivirga gen. nov. in the family Marinilabiliaceae with two novel species, Carboxylicivirga mesophila sp. nov. and Carboxylicivirga taeanensis sp. nov., and reclassification of Cytophaga fermentans as Saccharicrinis fermentans gen. nov., comb. nov.</title>
        <authorList>
            <person name="Yang S.H."/>
            <person name="Seo H.S."/>
            <person name="Woo J.H."/>
            <person name="Oh H.M."/>
            <person name="Jang H."/>
            <person name="Lee J.H."/>
            <person name="Kim S.J."/>
            <person name="Kwon K.K."/>
        </authorList>
    </citation>
    <scope>NUCLEOTIDE SEQUENCE [LARGE SCALE GENOMIC DNA]</scope>
    <source>
        <strain evidence="3 4">JCM 18290</strain>
    </source>
</reference>
<sequence length="262" mass="29712">MKLTIYQIDAFTDKVFGGNPACVVPLEDWLPDELLLKIAMENAVAETAFFVKKEDRYHLRWFTPDIEMDLCGHATLAAAYVLKVHLEHACSNMVFETISGQLEVKCDRDVFILDFPSRPAQRETLPKAIKEAINIQPDAVLKARDYVLVYPSESMVMNLQIDRNTFDRINLGTGGVIATSKGSNCDFVSRFFTPQATILEDPVTGSAHCTLVPYWSQQLNKKELTAFQVSERRGILYCKDLDERVLISGRARTYMVGHIWIE</sequence>
<dbReference type="RefSeq" id="WP_212228856.1">
    <property type="nucleotide sequence ID" value="NZ_JAGUCN010000014.1"/>
</dbReference>
<dbReference type="InterPro" id="IPR003719">
    <property type="entry name" value="Phenazine_PhzF-like"/>
</dbReference>
<name>A0ABS5KBD2_9BACT</name>
<evidence type="ECO:0000313" key="4">
    <source>
        <dbReference type="Proteomes" id="UP000721861"/>
    </source>
</evidence>
<dbReference type="EMBL" id="JAGUCN010000014">
    <property type="protein sequence ID" value="MBS2212290.1"/>
    <property type="molecule type" value="Genomic_DNA"/>
</dbReference>
<dbReference type="SUPFAM" id="SSF54506">
    <property type="entry name" value="Diaminopimelate epimerase-like"/>
    <property type="match status" value="1"/>
</dbReference>
<dbReference type="Proteomes" id="UP000721861">
    <property type="component" value="Unassembled WGS sequence"/>
</dbReference>
<organism evidence="3 4">
    <name type="scientific">Carboxylicivirga mesophila</name>
    <dbReference type="NCBI Taxonomy" id="1166478"/>
    <lineage>
        <taxon>Bacteria</taxon>
        <taxon>Pseudomonadati</taxon>
        <taxon>Bacteroidota</taxon>
        <taxon>Bacteroidia</taxon>
        <taxon>Marinilabiliales</taxon>
        <taxon>Marinilabiliaceae</taxon>
        <taxon>Carboxylicivirga</taxon>
    </lineage>
</organism>
<protein>
    <submittedName>
        <fullName evidence="3">PhzF family phenazine biosynthesis protein</fullName>
    </submittedName>
</protein>
<gene>
    <name evidence="3" type="ORF">KEM09_12815</name>
</gene>
<proteinExistence type="inferred from homology"/>
<evidence type="ECO:0000256" key="2">
    <source>
        <dbReference type="ARBA" id="ARBA00023235"/>
    </source>
</evidence>
<comment type="similarity">
    <text evidence="1">Belongs to the PhzF family.</text>
</comment>
<keyword evidence="4" id="KW-1185">Reference proteome</keyword>
<dbReference type="PANTHER" id="PTHR13774:SF17">
    <property type="entry name" value="PHENAZINE BIOSYNTHESIS-LIKE DOMAIN-CONTAINING PROTEIN"/>
    <property type="match status" value="1"/>
</dbReference>
<dbReference type="PANTHER" id="PTHR13774">
    <property type="entry name" value="PHENAZINE BIOSYNTHESIS PROTEIN"/>
    <property type="match status" value="1"/>
</dbReference>
<dbReference type="PIRSF" id="PIRSF016184">
    <property type="entry name" value="PhzC_PhzF"/>
    <property type="match status" value="1"/>
</dbReference>
<dbReference type="NCBIfam" id="TIGR00654">
    <property type="entry name" value="PhzF_family"/>
    <property type="match status" value="1"/>
</dbReference>
<evidence type="ECO:0000256" key="1">
    <source>
        <dbReference type="ARBA" id="ARBA00008270"/>
    </source>
</evidence>
<keyword evidence="2" id="KW-0413">Isomerase</keyword>
<evidence type="ECO:0000313" key="3">
    <source>
        <dbReference type="EMBL" id="MBS2212290.1"/>
    </source>
</evidence>
<accession>A0ABS5KBD2</accession>
<comment type="caution">
    <text evidence="3">The sequence shown here is derived from an EMBL/GenBank/DDBJ whole genome shotgun (WGS) entry which is preliminary data.</text>
</comment>
<dbReference type="Pfam" id="PF02567">
    <property type="entry name" value="PhzC-PhzF"/>
    <property type="match status" value="1"/>
</dbReference>
<dbReference type="Gene3D" id="3.10.310.10">
    <property type="entry name" value="Diaminopimelate Epimerase, Chain A, domain 1"/>
    <property type="match status" value="2"/>
</dbReference>